<sequence length="415" mass="48869">MRYYFLLLFLSIGYVLPLYPQEKDLNEYLVTESQDTLIGFVRPTSEVIHIEQGLYFKPDKNTPEKLYRMNQIVAYKDEIGRLHHKKLIPNQGRDSIFKFLEVLLIGEASLYQFNSVFYIEKGNKLYQLKDTDSEIRNDKGSLVLKHNKEYLAILSVLFSDCYLLYDEIMDSKMNYKSLISLLKRYHECTGSGYALLRDESQFEIEYNLGLYFGGFTTLSSQRLLLYKSSEVKGLSDQNLMFGADFYFRFQKSSKSYLIFSPHFSFNNQYAYNNSRIANAYWLYNYDLKYQFNQIDLPIGIGFTLNNRKVQPFVNASFVLSRLWKGTYNYSIRRGPASESEDSHSMLADFENDWESVNNIGLSASLGLNYRFLNRITLFNKVRYQVSNYLIEEDRIQNGEKFLNYHQFKVEFGVIF</sequence>
<protein>
    <recommendedName>
        <fullName evidence="3">Outer membrane protein beta-barrel domain-containing protein</fullName>
    </recommendedName>
</protein>
<organism evidence="1 2">
    <name type="scientific">Marivirga tractuosa (strain ATCC 23168 / DSM 4126 / NBRC 15989 / NCIMB 1408 / VKM B-1430 / H-43)</name>
    <name type="common">Microscilla tractuosa</name>
    <name type="synonym">Flexibacter tractuosus</name>
    <dbReference type="NCBI Taxonomy" id="643867"/>
    <lineage>
        <taxon>Bacteria</taxon>
        <taxon>Pseudomonadati</taxon>
        <taxon>Bacteroidota</taxon>
        <taxon>Cytophagia</taxon>
        <taxon>Cytophagales</taxon>
        <taxon>Marivirgaceae</taxon>
        <taxon>Marivirga</taxon>
    </lineage>
</organism>
<keyword evidence="2" id="KW-1185">Reference proteome</keyword>
<evidence type="ECO:0000313" key="1">
    <source>
        <dbReference type="EMBL" id="ADR20789.1"/>
    </source>
</evidence>
<dbReference type="STRING" id="643867.Ftrac_0787"/>
<dbReference type="EMBL" id="CP002349">
    <property type="protein sequence ID" value="ADR20789.1"/>
    <property type="molecule type" value="Genomic_DNA"/>
</dbReference>
<evidence type="ECO:0000313" key="2">
    <source>
        <dbReference type="Proteomes" id="UP000008720"/>
    </source>
</evidence>
<evidence type="ECO:0008006" key="3">
    <source>
        <dbReference type="Google" id="ProtNLM"/>
    </source>
</evidence>
<gene>
    <name evidence="1" type="ordered locus">Ftrac_0787</name>
</gene>
<dbReference type="KEGG" id="mtt:Ftrac_0787"/>
<accession>E4TSG9</accession>
<reference evidence="1 2" key="1">
    <citation type="journal article" date="2011" name="Stand. Genomic Sci.">
        <title>Complete genome sequence of Marivirga tractuosa type strain (H-43).</title>
        <authorList>
            <person name="Pagani I."/>
            <person name="Chertkov O."/>
            <person name="Lapidus A."/>
            <person name="Lucas S."/>
            <person name="Del Rio T.G."/>
            <person name="Tice H."/>
            <person name="Copeland A."/>
            <person name="Cheng J.F."/>
            <person name="Nolan M."/>
            <person name="Saunders E."/>
            <person name="Pitluck S."/>
            <person name="Held B."/>
            <person name="Goodwin L."/>
            <person name="Liolios K."/>
            <person name="Ovchinikova G."/>
            <person name="Ivanova N."/>
            <person name="Mavromatis K."/>
            <person name="Pati A."/>
            <person name="Chen A."/>
            <person name="Palaniappan K."/>
            <person name="Land M."/>
            <person name="Hauser L."/>
            <person name="Jeffries C.D."/>
            <person name="Detter J.C."/>
            <person name="Han C."/>
            <person name="Tapia R."/>
            <person name="Ngatchou-Djao O.D."/>
            <person name="Rohde M."/>
            <person name="Goker M."/>
            <person name="Spring S."/>
            <person name="Sikorski J."/>
            <person name="Woyke T."/>
            <person name="Bristow J."/>
            <person name="Eisen J.A."/>
            <person name="Markowitz V."/>
            <person name="Hugenholtz P."/>
            <person name="Klenk H.P."/>
            <person name="Kyrpides N.C."/>
        </authorList>
    </citation>
    <scope>NUCLEOTIDE SEQUENCE [LARGE SCALE GENOMIC DNA]</scope>
    <source>
        <strain evidence="2">ATCC 23168 / DSM 4126 / NBRC 15989 / NCIMB 1408 / VKM B-1430 / H-43</strain>
    </source>
</reference>
<dbReference type="HOGENOM" id="CLU_661902_0_0_10"/>
<name>E4TSG9_MARTH</name>
<dbReference type="Proteomes" id="UP000008720">
    <property type="component" value="Chromosome"/>
</dbReference>
<dbReference type="RefSeq" id="WP_013452940.1">
    <property type="nucleotide sequence ID" value="NC_014759.1"/>
</dbReference>
<dbReference type="AlphaFoldDB" id="E4TSG9"/>
<proteinExistence type="predicted"/>
<dbReference type="OrthoDB" id="952442at2"/>